<dbReference type="PANTHER" id="PTHR11406">
    <property type="entry name" value="PHOSPHOGLYCERATE KINASE"/>
    <property type="match status" value="1"/>
</dbReference>
<dbReference type="Proteomes" id="UP000178585">
    <property type="component" value="Unassembled WGS sequence"/>
</dbReference>
<dbReference type="PIRSF" id="PIRSF000724">
    <property type="entry name" value="Pgk"/>
    <property type="match status" value="1"/>
</dbReference>
<dbReference type="GO" id="GO:0006096">
    <property type="term" value="P:glycolytic process"/>
    <property type="evidence" value="ECO:0007669"/>
    <property type="project" value="InterPro"/>
</dbReference>
<dbReference type="GO" id="GO:0005524">
    <property type="term" value="F:ATP binding"/>
    <property type="evidence" value="ECO:0007669"/>
    <property type="project" value="UniProtKB-KW"/>
</dbReference>
<gene>
    <name evidence="9" type="ORF">A2949_00505</name>
</gene>
<dbReference type="PRINTS" id="PR00477">
    <property type="entry name" value="PHGLYCKINASE"/>
</dbReference>
<dbReference type="InterPro" id="IPR036043">
    <property type="entry name" value="Phosphoglycerate_kinase_sf"/>
</dbReference>
<dbReference type="GO" id="GO:0004618">
    <property type="term" value="F:phosphoglycerate kinase activity"/>
    <property type="evidence" value="ECO:0007669"/>
    <property type="project" value="UniProtKB-EC"/>
</dbReference>
<accession>A0A1F4Y170</accession>
<keyword evidence="5 8" id="KW-0418">Kinase</keyword>
<feature type="binding site" evidence="7">
    <location>
        <begin position="322"/>
        <end position="325"/>
    </location>
    <ligand>
        <name>ATP</name>
        <dbReference type="ChEBI" id="CHEBI:30616"/>
    </ligand>
</feature>
<evidence type="ECO:0000256" key="1">
    <source>
        <dbReference type="ARBA" id="ARBA00000642"/>
    </source>
</evidence>
<feature type="binding site" evidence="7">
    <location>
        <position position="184"/>
    </location>
    <ligand>
        <name>ATP</name>
        <dbReference type="ChEBI" id="CHEBI:30616"/>
    </ligand>
</feature>
<sequence length="366" mass="38981">MREGIHSVREAPVAGKRVLLRVDFNVPLDTARGAPRVANDLRIRSALPTLELLHKNGAAKIIILTDIGRPGGKVVEGLRVAPIAEHLHTLTSVPFEMEENLRFDPGEESNSAEYAQKLAALGDLYVNEAFANSHRSHASMVALSALLPSYAGLRFEEEIERLSAALTPPPGAIALIGGAKFETKEPLITKLLSLYAQVLLGGALANDVIKARGLPFGSSLISTIPVPTEVAANERLVVPTDAIFSEEGSNAERLGLVFDIRANESIIDIGPETSKKWSTVITQAPFVLWNGPMGVYERGYRDGTEALASALSASGTRAVVGGGDTAAAVEKYTFDAEKVFISTGGGAMLEFLVRGTLPAIDALRQH</sequence>
<dbReference type="GO" id="GO:0043531">
    <property type="term" value="F:ADP binding"/>
    <property type="evidence" value="ECO:0007669"/>
    <property type="project" value="TreeGrafter"/>
</dbReference>
<reference evidence="9 10" key="1">
    <citation type="journal article" date="2016" name="Nat. Commun.">
        <title>Thousands of microbial genomes shed light on interconnected biogeochemical processes in an aquifer system.</title>
        <authorList>
            <person name="Anantharaman K."/>
            <person name="Brown C.T."/>
            <person name="Hug L.A."/>
            <person name="Sharon I."/>
            <person name="Castelle C.J."/>
            <person name="Probst A.J."/>
            <person name="Thomas B.C."/>
            <person name="Singh A."/>
            <person name="Wilkins M.J."/>
            <person name="Karaoz U."/>
            <person name="Brodie E.L."/>
            <person name="Williams K.H."/>
            <person name="Hubbard S.S."/>
            <person name="Banfield J.F."/>
        </authorList>
    </citation>
    <scope>NUCLEOTIDE SEQUENCE [LARGE SCALE GENOMIC DNA]</scope>
</reference>
<evidence type="ECO:0000256" key="8">
    <source>
        <dbReference type="RuleBase" id="RU000532"/>
    </source>
</evidence>
<dbReference type="Pfam" id="PF00162">
    <property type="entry name" value="PGK"/>
    <property type="match status" value="1"/>
</dbReference>
<comment type="similarity">
    <text evidence="8">Belongs to the phosphoglycerate kinase family.</text>
</comment>
<evidence type="ECO:0000256" key="5">
    <source>
        <dbReference type="ARBA" id="ARBA00022777"/>
    </source>
</evidence>
<dbReference type="PROSITE" id="PS00111">
    <property type="entry name" value="PGLYCERATE_KINASE"/>
    <property type="match status" value="1"/>
</dbReference>
<organism evidence="9 10">
    <name type="scientific">Candidatus Adlerbacteria bacterium RIFCSPLOWO2_01_FULL_54_21b</name>
    <dbReference type="NCBI Taxonomy" id="1797245"/>
    <lineage>
        <taxon>Bacteria</taxon>
        <taxon>Candidatus Adleribacteriota</taxon>
    </lineage>
</organism>
<evidence type="ECO:0000256" key="3">
    <source>
        <dbReference type="ARBA" id="ARBA00022679"/>
    </source>
</evidence>
<proteinExistence type="inferred from homology"/>
<dbReference type="EC" id="2.7.2.3" evidence="2 8"/>
<keyword evidence="3 8" id="KW-0808">Transferase</keyword>
<dbReference type="InterPro" id="IPR001576">
    <property type="entry name" value="Phosphoglycerate_kinase"/>
</dbReference>
<dbReference type="InterPro" id="IPR015824">
    <property type="entry name" value="Phosphoglycerate_kinase_N"/>
</dbReference>
<dbReference type="InterPro" id="IPR015911">
    <property type="entry name" value="Phosphoglycerate_kinase_CS"/>
</dbReference>
<evidence type="ECO:0000256" key="4">
    <source>
        <dbReference type="ARBA" id="ARBA00022741"/>
    </source>
</evidence>
<name>A0A1F4Y170_9BACT</name>
<comment type="catalytic activity">
    <reaction evidence="1 8">
        <text>(2R)-3-phosphoglycerate + ATP = (2R)-3-phospho-glyceroyl phosphate + ADP</text>
        <dbReference type="Rhea" id="RHEA:14801"/>
        <dbReference type="ChEBI" id="CHEBI:30616"/>
        <dbReference type="ChEBI" id="CHEBI:57604"/>
        <dbReference type="ChEBI" id="CHEBI:58272"/>
        <dbReference type="ChEBI" id="CHEBI:456216"/>
        <dbReference type="EC" id="2.7.2.3"/>
    </reaction>
</comment>
<keyword evidence="6 7" id="KW-0067">ATP-binding</keyword>
<dbReference type="EMBL" id="MEWZ01000001">
    <property type="protein sequence ID" value="OGC87730.1"/>
    <property type="molecule type" value="Genomic_DNA"/>
</dbReference>
<evidence type="ECO:0000256" key="6">
    <source>
        <dbReference type="ARBA" id="ARBA00022840"/>
    </source>
</evidence>
<dbReference type="GO" id="GO:0006094">
    <property type="term" value="P:gluconeogenesis"/>
    <property type="evidence" value="ECO:0007669"/>
    <property type="project" value="TreeGrafter"/>
</dbReference>
<dbReference type="PANTHER" id="PTHR11406:SF23">
    <property type="entry name" value="PHOSPHOGLYCERATE KINASE 1, CHLOROPLASTIC-RELATED"/>
    <property type="match status" value="1"/>
</dbReference>
<protein>
    <recommendedName>
        <fullName evidence="2 8">Phosphoglycerate kinase</fullName>
        <ecNumber evidence="2 8">2.7.2.3</ecNumber>
    </recommendedName>
</protein>
<evidence type="ECO:0000313" key="10">
    <source>
        <dbReference type="Proteomes" id="UP000178585"/>
    </source>
</evidence>
<dbReference type="AlphaFoldDB" id="A0A1F4Y170"/>
<dbReference type="STRING" id="1797245.A2949_00505"/>
<dbReference type="GO" id="GO:0005829">
    <property type="term" value="C:cytosol"/>
    <property type="evidence" value="ECO:0007669"/>
    <property type="project" value="TreeGrafter"/>
</dbReference>
<feature type="binding site" evidence="7">
    <location>
        <position position="297"/>
    </location>
    <ligand>
        <name>ATP</name>
        <dbReference type="ChEBI" id="CHEBI:30616"/>
    </ligand>
</feature>
<comment type="caution">
    <text evidence="9">The sequence shown here is derived from an EMBL/GenBank/DDBJ whole genome shotgun (WGS) entry which is preliminary data.</text>
</comment>
<dbReference type="SUPFAM" id="SSF53748">
    <property type="entry name" value="Phosphoglycerate kinase"/>
    <property type="match status" value="1"/>
</dbReference>
<evidence type="ECO:0000313" key="9">
    <source>
        <dbReference type="EMBL" id="OGC87730.1"/>
    </source>
</evidence>
<dbReference type="Gene3D" id="3.40.50.1260">
    <property type="entry name" value="Phosphoglycerate kinase, N-terminal domain"/>
    <property type="match status" value="3"/>
</dbReference>
<evidence type="ECO:0000256" key="7">
    <source>
        <dbReference type="PIRSR" id="PIRSR000724-2"/>
    </source>
</evidence>
<evidence type="ECO:0000256" key="2">
    <source>
        <dbReference type="ARBA" id="ARBA00013061"/>
    </source>
</evidence>
<keyword evidence="4" id="KW-0547">Nucleotide-binding</keyword>